<sequence>MAKISKSFAHIFLKAAEIFCWFLGVGFPMFVLVLALTSFDSTHASSTAPSPSPPSHASTCDVDALQRNISILLRYLVSLILTSLLLMAFVRAVAEAASKDHERVAAKEDAYYKAAWEEVERVKNALQTAEENNLKRIDDAPDNRLVPGVDLREDAVEDQDPVSPEREVHTLKVELTDATDKALFALPKEGIARLDGWWKIFVRGAFLLAVGCSFGAAVIASLAFYSSLQIKLHCVRGPAEIFTFVIVGAVSTAVHVFFAWVAISQD</sequence>
<feature type="transmembrane region" description="Helical" evidence="1">
    <location>
        <begin position="12"/>
        <end position="36"/>
    </location>
</feature>
<evidence type="ECO:0000313" key="4">
    <source>
        <dbReference type="Proteomes" id="UP000324705"/>
    </source>
</evidence>
<dbReference type="EMBL" id="LT934116">
    <property type="protein sequence ID" value="VAH81425.1"/>
    <property type="molecule type" value="Genomic_DNA"/>
</dbReference>
<reference evidence="2 4" key="1">
    <citation type="submission" date="2017-09" db="EMBL/GenBank/DDBJ databases">
        <authorList>
            <consortium name="International Durum Wheat Genome Sequencing Consortium (IDWGSC)"/>
            <person name="Milanesi L."/>
        </authorList>
    </citation>
    <scope>NUCLEOTIDE SEQUENCE [LARGE SCALE GENOMIC DNA]</scope>
    <source>
        <strain evidence="4">cv. Svevo</strain>
    </source>
</reference>
<organism evidence="2 4">
    <name type="scientific">Triticum turgidum subsp. durum</name>
    <name type="common">Durum wheat</name>
    <name type="synonym">Triticum durum</name>
    <dbReference type="NCBI Taxonomy" id="4567"/>
    <lineage>
        <taxon>Eukaryota</taxon>
        <taxon>Viridiplantae</taxon>
        <taxon>Streptophyta</taxon>
        <taxon>Embryophyta</taxon>
        <taxon>Tracheophyta</taxon>
        <taxon>Spermatophyta</taxon>
        <taxon>Magnoliopsida</taxon>
        <taxon>Liliopsida</taxon>
        <taxon>Poales</taxon>
        <taxon>Poaceae</taxon>
        <taxon>BOP clade</taxon>
        <taxon>Pooideae</taxon>
        <taxon>Triticodae</taxon>
        <taxon>Triticeae</taxon>
        <taxon>Triticinae</taxon>
        <taxon>Triticum</taxon>
    </lineage>
</organism>
<keyword evidence="1" id="KW-0812">Transmembrane</keyword>
<accession>A0A9R1S5T9</accession>
<keyword evidence="4" id="KW-1185">Reference proteome</keyword>
<name>A0A9R1S5T9_TRITD</name>
<dbReference type="Gramene" id="TRITD3Bv1G198380.1">
    <property type="protein sequence ID" value="TRITD3Bv1G198380.1"/>
    <property type="gene ID" value="TRITD3Bv1G198380"/>
</dbReference>
<protein>
    <submittedName>
        <fullName evidence="2">Uncharacterized protein</fullName>
    </submittedName>
</protein>
<keyword evidence="1" id="KW-0472">Membrane</keyword>
<dbReference type="EMBL" id="LT934116">
    <property type="protein sequence ID" value="VAH81424.1"/>
    <property type="molecule type" value="Genomic_DNA"/>
</dbReference>
<dbReference type="Proteomes" id="UP000324705">
    <property type="component" value="Chromosome 3B"/>
</dbReference>
<dbReference type="OMA" id="FCGFVTA"/>
<dbReference type="AlphaFoldDB" id="A0A9R1S5T9"/>
<evidence type="ECO:0000313" key="3">
    <source>
        <dbReference type="EMBL" id="VAH81425.1"/>
    </source>
</evidence>
<feature type="transmembrane region" description="Helical" evidence="1">
    <location>
        <begin position="241"/>
        <end position="263"/>
    </location>
</feature>
<dbReference type="Gramene" id="TRITD3Bv1G198410.1">
    <property type="protein sequence ID" value="TRITD3Bv1G198410.1"/>
    <property type="gene ID" value="TRITD3Bv1G198410"/>
</dbReference>
<feature type="transmembrane region" description="Helical" evidence="1">
    <location>
        <begin position="72"/>
        <end position="94"/>
    </location>
</feature>
<evidence type="ECO:0000256" key="1">
    <source>
        <dbReference type="SAM" id="Phobius"/>
    </source>
</evidence>
<gene>
    <name evidence="2" type="ORF">TRITD_3Bv1G198380</name>
    <name evidence="3" type="ORF">TRITD_3Bv1G198410</name>
</gene>
<keyword evidence="1" id="KW-1133">Transmembrane helix</keyword>
<proteinExistence type="predicted"/>
<feature type="transmembrane region" description="Helical" evidence="1">
    <location>
        <begin position="200"/>
        <end position="225"/>
    </location>
</feature>
<evidence type="ECO:0000313" key="2">
    <source>
        <dbReference type="EMBL" id="VAH81424.1"/>
    </source>
</evidence>